<proteinExistence type="predicted"/>
<evidence type="ECO:0000313" key="2">
    <source>
        <dbReference type="Proteomes" id="UP000032142"/>
    </source>
</evidence>
<keyword evidence="2" id="KW-1185">Reference proteome</keyword>
<protein>
    <submittedName>
        <fullName evidence="1">Uncharacterized protein</fullName>
    </submittedName>
</protein>
<evidence type="ECO:0000313" key="1">
    <source>
        <dbReference type="EMBL" id="KHF98425.1"/>
    </source>
</evidence>
<dbReference type="Proteomes" id="UP000032142">
    <property type="component" value="Unassembled WGS sequence"/>
</dbReference>
<comment type="caution">
    <text evidence="1">The sequence shown here is derived from an EMBL/GenBank/DDBJ whole genome shotgun (WGS) entry which is preliminary data.</text>
</comment>
<sequence length="61" mass="7588">MYTYIFICIIYNYYHISNSQLTLFSNRQFNYHIPDHFSSFPHLIITYHCLLNHSKFKRILR</sequence>
<accession>A0A0B0MHP6</accession>
<organism evidence="1 2">
    <name type="scientific">Gossypium arboreum</name>
    <name type="common">Tree cotton</name>
    <name type="synonym">Gossypium nanking</name>
    <dbReference type="NCBI Taxonomy" id="29729"/>
    <lineage>
        <taxon>Eukaryota</taxon>
        <taxon>Viridiplantae</taxon>
        <taxon>Streptophyta</taxon>
        <taxon>Embryophyta</taxon>
        <taxon>Tracheophyta</taxon>
        <taxon>Spermatophyta</taxon>
        <taxon>Magnoliopsida</taxon>
        <taxon>eudicotyledons</taxon>
        <taxon>Gunneridae</taxon>
        <taxon>Pentapetalae</taxon>
        <taxon>rosids</taxon>
        <taxon>malvids</taxon>
        <taxon>Malvales</taxon>
        <taxon>Malvaceae</taxon>
        <taxon>Malvoideae</taxon>
        <taxon>Gossypium</taxon>
    </lineage>
</organism>
<gene>
    <name evidence="1" type="ORF">F383_37543</name>
</gene>
<dbReference type="AlphaFoldDB" id="A0A0B0MHP6"/>
<dbReference type="EMBL" id="JRRC01039131">
    <property type="protein sequence ID" value="KHF98425.1"/>
    <property type="molecule type" value="Genomic_DNA"/>
</dbReference>
<name>A0A0B0MHP6_GOSAR</name>
<reference evidence="2" key="1">
    <citation type="submission" date="2014-09" db="EMBL/GenBank/DDBJ databases">
        <authorList>
            <person name="Mudge J."/>
            <person name="Ramaraj T."/>
            <person name="Lindquist I.E."/>
            <person name="Bharti A.K."/>
            <person name="Sundararajan A."/>
            <person name="Cameron C.T."/>
            <person name="Woodward J.E."/>
            <person name="May G.D."/>
            <person name="Brubaker C."/>
            <person name="Broadhvest J."/>
            <person name="Wilkins T.A."/>
        </authorList>
    </citation>
    <scope>NUCLEOTIDE SEQUENCE</scope>
    <source>
        <strain evidence="2">cv. AKA8401</strain>
    </source>
</reference>